<dbReference type="Gene3D" id="1.10.3730.20">
    <property type="match status" value="1"/>
</dbReference>
<dbReference type="EMBL" id="VWNA01000001">
    <property type="protein sequence ID" value="MQT11701.1"/>
    <property type="molecule type" value="Genomic_DNA"/>
</dbReference>
<evidence type="ECO:0000256" key="1">
    <source>
        <dbReference type="ARBA" id="ARBA00004651"/>
    </source>
</evidence>
<dbReference type="PANTHER" id="PTHR30561">
    <property type="entry name" value="SMR FAMILY PROTON-DEPENDENT DRUG EFFLUX TRANSPORTER SUGE"/>
    <property type="match status" value="1"/>
</dbReference>
<dbReference type="PANTHER" id="PTHR30561:SF0">
    <property type="entry name" value="GUANIDINIUM EXPORTER"/>
    <property type="match status" value="1"/>
</dbReference>
<dbReference type="Proteomes" id="UP000332515">
    <property type="component" value="Unassembled WGS sequence"/>
</dbReference>
<evidence type="ECO:0000313" key="12">
    <source>
        <dbReference type="Proteomes" id="UP000332515"/>
    </source>
</evidence>
<keyword evidence="12" id="KW-1185">Reference proteome</keyword>
<keyword evidence="3" id="KW-1003">Cell membrane</keyword>
<dbReference type="GO" id="GO:0022857">
    <property type="term" value="F:transmembrane transporter activity"/>
    <property type="evidence" value="ECO:0007669"/>
    <property type="project" value="InterPro"/>
</dbReference>
<feature type="transmembrane region" description="Helical" evidence="10">
    <location>
        <begin position="64"/>
        <end position="83"/>
    </location>
</feature>
<dbReference type="GO" id="GO:1990961">
    <property type="term" value="P:xenobiotic detoxification by transmembrane export across the plasma membrane"/>
    <property type="evidence" value="ECO:0007669"/>
    <property type="project" value="UniProtKB-ARBA"/>
</dbReference>
<organism evidence="11 12">
    <name type="scientific">Segnochrobactrum spirostomi</name>
    <dbReference type="NCBI Taxonomy" id="2608987"/>
    <lineage>
        <taxon>Bacteria</taxon>
        <taxon>Pseudomonadati</taxon>
        <taxon>Pseudomonadota</taxon>
        <taxon>Alphaproteobacteria</taxon>
        <taxon>Hyphomicrobiales</taxon>
        <taxon>Segnochrobactraceae</taxon>
        <taxon>Segnochrobactrum</taxon>
    </lineage>
</organism>
<evidence type="ECO:0000256" key="4">
    <source>
        <dbReference type="ARBA" id="ARBA00022692"/>
    </source>
</evidence>
<dbReference type="AlphaFoldDB" id="A0A6A7Y0R4"/>
<evidence type="ECO:0000313" key="11">
    <source>
        <dbReference type="EMBL" id="MQT11701.1"/>
    </source>
</evidence>
<evidence type="ECO:0000256" key="3">
    <source>
        <dbReference type="ARBA" id="ARBA00022475"/>
    </source>
</evidence>
<dbReference type="RefSeq" id="WP_153478663.1">
    <property type="nucleotide sequence ID" value="NZ_VWNA01000001.1"/>
</dbReference>
<dbReference type="SUPFAM" id="SSF103481">
    <property type="entry name" value="Multidrug resistance efflux transporter EmrE"/>
    <property type="match status" value="1"/>
</dbReference>
<keyword evidence="4 9" id="KW-0812">Transmembrane</keyword>
<gene>
    <name evidence="11" type="primary">sugE</name>
    <name evidence="11" type="ORF">F0357_03225</name>
</gene>
<evidence type="ECO:0000256" key="8">
    <source>
        <dbReference type="ARBA" id="ARBA00039168"/>
    </source>
</evidence>
<dbReference type="NCBIfam" id="NF008512">
    <property type="entry name" value="PRK11431.1"/>
    <property type="match status" value="1"/>
</dbReference>
<dbReference type="Pfam" id="PF00893">
    <property type="entry name" value="Multi_Drug_Res"/>
    <property type="match status" value="1"/>
</dbReference>
<feature type="transmembrane region" description="Helical" evidence="10">
    <location>
        <begin position="38"/>
        <end position="55"/>
    </location>
</feature>
<evidence type="ECO:0000256" key="7">
    <source>
        <dbReference type="ARBA" id="ARBA00038151"/>
    </source>
</evidence>
<keyword evidence="5 10" id="KW-1133">Transmembrane helix</keyword>
<name>A0A6A7Y0R4_9HYPH</name>
<keyword evidence="6 10" id="KW-0472">Membrane</keyword>
<comment type="subcellular location">
    <subcellularLocation>
        <location evidence="1 9">Cell membrane</location>
        <topology evidence="1 9">Multi-pass membrane protein</topology>
    </subcellularLocation>
</comment>
<reference evidence="11 12" key="1">
    <citation type="submission" date="2019-09" db="EMBL/GenBank/DDBJ databases">
        <title>Segnochrobactrum spirostomi gen. nov., sp. nov., isolated from the ciliate Spirostomum cf. yagiui and description of a novel family, Segnochrobactraceae fam. nov. within the order Rhizobiales of the class Alphaproteobacteria.</title>
        <authorList>
            <person name="Akter S."/>
            <person name="Shazib S.U.A."/>
            <person name="Shin M.K."/>
        </authorList>
    </citation>
    <scope>NUCLEOTIDE SEQUENCE [LARGE SCALE GENOMIC DNA]</scope>
    <source>
        <strain evidence="11 12">Sp-1</strain>
    </source>
</reference>
<sequence length="109" mass="11062">MAGGSFAWVVLFVAGLFEVGWAIGLKYSDGFTKLVPSVLTGVSMVISVVLLGVALKSLPVGTGYAVWTGIGTVGTAVLGMALLGEPVTLARVVCISLVVIGVIGLKFAH</sequence>
<dbReference type="FunFam" id="1.10.3730.20:FF:000001">
    <property type="entry name" value="Quaternary ammonium compound resistance transporter SugE"/>
    <property type="match status" value="1"/>
</dbReference>
<dbReference type="InterPro" id="IPR000390">
    <property type="entry name" value="Small_drug/metabolite_transptr"/>
</dbReference>
<keyword evidence="2" id="KW-0813">Transport</keyword>
<evidence type="ECO:0000256" key="10">
    <source>
        <dbReference type="SAM" id="Phobius"/>
    </source>
</evidence>
<dbReference type="InterPro" id="IPR045324">
    <property type="entry name" value="Small_multidrug_res"/>
</dbReference>
<evidence type="ECO:0000256" key="6">
    <source>
        <dbReference type="ARBA" id="ARBA00023136"/>
    </source>
</evidence>
<comment type="similarity">
    <text evidence="7">Belongs to the drug/metabolite transporter (DMT) superfamily. Small multidrug resistance (SMR) (TC 2.A.7.1) family. Gdx/SugE subfamily.</text>
</comment>
<accession>A0A6A7Y0R4</accession>
<comment type="caution">
    <text evidence="11">The sequence shown here is derived from an EMBL/GenBank/DDBJ whole genome shotgun (WGS) entry which is preliminary data.</text>
</comment>
<feature type="transmembrane region" description="Helical" evidence="10">
    <location>
        <begin position="89"/>
        <end position="108"/>
    </location>
</feature>
<dbReference type="GO" id="GO:0005886">
    <property type="term" value="C:plasma membrane"/>
    <property type="evidence" value="ECO:0007669"/>
    <property type="project" value="UniProtKB-SubCell"/>
</dbReference>
<evidence type="ECO:0000256" key="2">
    <source>
        <dbReference type="ARBA" id="ARBA00022448"/>
    </source>
</evidence>
<dbReference type="InterPro" id="IPR037185">
    <property type="entry name" value="EmrE-like"/>
</dbReference>
<protein>
    <recommendedName>
        <fullName evidence="8">Guanidinium exporter</fullName>
    </recommendedName>
</protein>
<evidence type="ECO:0000256" key="9">
    <source>
        <dbReference type="RuleBase" id="RU003942"/>
    </source>
</evidence>
<proteinExistence type="inferred from homology"/>
<evidence type="ECO:0000256" key="5">
    <source>
        <dbReference type="ARBA" id="ARBA00022989"/>
    </source>
</evidence>